<dbReference type="EMBL" id="BMGG01000010">
    <property type="protein sequence ID" value="GGC86455.1"/>
    <property type="molecule type" value="Genomic_DNA"/>
</dbReference>
<feature type="transmembrane region" description="Helical" evidence="5">
    <location>
        <begin position="338"/>
        <end position="359"/>
    </location>
</feature>
<evidence type="ECO:0000256" key="2">
    <source>
        <dbReference type="ARBA" id="ARBA00022692"/>
    </source>
</evidence>
<dbReference type="Proteomes" id="UP000637002">
    <property type="component" value="Unassembled WGS sequence"/>
</dbReference>
<evidence type="ECO:0000256" key="3">
    <source>
        <dbReference type="ARBA" id="ARBA00022989"/>
    </source>
</evidence>
<feature type="transmembrane region" description="Helical" evidence="5">
    <location>
        <begin position="175"/>
        <end position="197"/>
    </location>
</feature>
<protein>
    <submittedName>
        <fullName evidence="6">MFS transporter</fullName>
    </submittedName>
</protein>
<keyword evidence="7" id="KW-1185">Reference proteome</keyword>
<dbReference type="Gene3D" id="1.20.1250.20">
    <property type="entry name" value="MFS general substrate transporter like domains"/>
    <property type="match status" value="2"/>
</dbReference>
<feature type="transmembrane region" description="Helical" evidence="5">
    <location>
        <begin position="24"/>
        <end position="44"/>
    </location>
</feature>
<feature type="transmembrane region" description="Helical" evidence="5">
    <location>
        <begin position="209"/>
        <end position="227"/>
    </location>
</feature>
<keyword evidence="2 5" id="KW-0812">Transmembrane</keyword>
<comment type="subcellular location">
    <subcellularLocation>
        <location evidence="1">Membrane</location>
        <topology evidence="1">Multi-pass membrane protein</topology>
    </subcellularLocation>
</comment>
<dbReference type="PANTHER" id="PTHR23514:SF13">
    <property type="entry name" value="INNER MEMBRANE PROTEIN YBJJ"/>
    <property type="match status" value="1"/>
</dbReference>
<evidence type="ECO:0000256" key="4">
    <source>
        <dbReference type="ARBA" id="ARBA00023136"/>
    </source>
</evidence>
<feature type="transmembrane region" description="Helical" evidence="5">
    <location>
        <begin position="280"/>
        <end position="301"/>
    </location>
</feature>
<dbReference type="GO" id="GO:0016020">
    <property type="term" value="C:membrane"/>
    <property type="evidence" value="ECO:0007669"/>
    <property type="project" value="UniProtKB-SubCell"/>
</dbReference>
<sequence>MGDQGRMQTFSATTPVRLGPAQHLATRLAFFIAGFGLAAWAPLVPFVKARAGLDDGALGLLLLSLGVGSIVAMPLAGALVARLGCRLVLIVATVLLCLTLPLLATLSSVPLLAAALFVFGAGVGSIDCTINIQAVIVERAAGRPMMSGFHGLFSLGGILGAAGVSGLLGVGFTPLMASVVVVAGMVLALLAAMPGLLTGGESSGPPFAVPHGVVLFIGILCFIMFLAEGAALDWSAVFLSQVRGAEPAVAGLAYAAFAATMTAGRLAGDAIVQRLGPIRVVVWGAICAAAGLALATLVPAWEAALAGYALLGAGCSNIVPVFFTAAGRQNVMPESVAIPAITTLGYAGILVGPAAIGFVAHAASLSVALLIVALLLLGVAASARWLRI</sequence>
<dbReference type="PANTHER" id="PTHR23514">
    <property type="entry name" value="BYPASS OF STOP CODON PROTEIN 6"/>
    <property type="match status" value="1"/>
</dbReference>
<evidence type="ECO:0000256" key="1">
    <source>
        <dbReference type="ARBA" id="ARBA00004141"/>
    </source>
</evidence>
<feature type="transmembrane region" description="Helical" evidence="5">
    <location>
        <begin position="87"/>
        <end position="106"/>
    </location>
</feature>
<accession>A0A916USP1</accession>
<organism evidence="6 7">
    <name type="scientific">Chelatococcus reniformis</name>
    <dbReference type="NCBI Taxonomy" id="1494448"/>
    <lineage>
        <taxon>Bacteria</taxon>
        <taxon>Pseudomonadati</taxon>
        <taxon>Pseudomonadota</taxon>
        <taxon>Alphaproteobacteria</taxon>
        <taxon>Hyphomicrobiales</taxon>
        <taxon>Chelatococcaceae</taxon>
        <taxon>Chelatococcus</taxon>
    </lineage>
</organism>
<feature type="transmembrane region" description="Helical" evidence="5">
    <location>
        <begin position="112"/>
        <end position="137"/>
    </location>
</feature>
<name>A0A916USP1_9HYPH</name>
<feature type="transmembrane region" description="Helical" evidence="5">
    <location>
        <begin position="56"/>
        <end position="80"/>
    </location>
</feature>
<gene>
    <name evidence="6" type="ORF">GCM10010994_50430</name>
</gene>
<dbReference type="GO" id="GO:0022857">
    <property type="term" value="F:transmembrane transporter activity"/>
    <property type="evidence" value="ECO:0007669"/>
    <property type="project" value="InterPro"/>
</dbReference>
<dbReference type="SUPFAM" id="SSF103473">
    <property type="entry name" value="MFS general substrate transporter"/>
    <property type="match status" value="1"/>
</dbReference>
<reference evidence="6" key="1">
    <citation type="journal article" date="2014" name="Int. J. Syst. Evol. Microbiol.">
        <title>Complete genome sequence of Corynebacterium casei LMG S-19264T (=DSM 44701T), isolated from a smear-ripened cheese.</title>
        <authorList>
            <consortium name="US DOE Joint Genome Institute (JGI-PGF)"/>
            <person name="Walter F."/>
            <person name="Albersmeier A."/>
            <person name="Kalinowski J."/>
            <person name="Ruckert C."/>
        </authorList>
    </citation>
    <scope>NUCLEOTIDE SEQUENCE</scope>
    <source>
        <strain evidence="6">CGMCC 1.12919</strain>
    </source>
</reference>
<evidence type="ECO:0000256" key="5">
    <source>
        <dbReference type="SAM" id="Phobius"/>
    </source>
</evidence>
<evidence type="ECO:0000313" key="7">
    <source>
        <dbReference type="Proteomes" id="UP000637002"/>
    </source>
</evidence>
<proteinExistence type="predicted"/>
<dbReference type="InterPro" id="IPR051788">
    <property type="entry name" value="MFS_Transporter"/>
</dbReference>
<keyword evidence="4 5" id="KW-0472">Membrane</keyword>
<feature type="transmembrane region" description="Helical" evidence="5">
    <location>
        <begin position="365"/>
        <end position="386"/>
    </location>
</feature>
<dbReference type="Pfam" id="PF07690">
    <property type="entry name" value="MFS_1"/>
    <property type="match status" value="1"/>
</dbReference>
<dbReference type="InterPro" id="IPR011701">
    <property type="entry name" value="MFS"/>
</dbReference>
<evidence type="ECO:0000313" key="6">
    <source>
        <dbReference type="EMBL" id="GGC86455.1"/>
    </source>
</evidence>
<keyword evidence="3 5" id="KW-1133">Transmembrane helix</keyword>
<feature type="transmembrane region" description="Helical" evidence="5">
    <location>
        <begin position="247"/>
        <end position="268"/>
    </location>
</feature>
<comment type="caution">
    <text evidence="6">The sequence shown here is derived from an EMBL/GenBank/DDBJ whole genome shotgun (WGS) entry which is preliminary data.</text>
</comment>
<feature type="transmembrane region" description="Helical" evidence="5">
    <location>
        <begin position="307"/>
        <end position="326"/>
    </location>
</feature>
<dbReference type="AlphaFoldDB" id="A0A916USP1"/>
<feature type="transmembrane region" description="Helical" evidence="5">
    <location>
        <begin position="149"/>
        <end position="169"/>
    </location>
</feature>
<reference evidence="6" key="2">
    <citation type="submission" date="2020-09" db="EMBL/GenBank/DDBJ databases">
        <authorList>
            <person name="Sun Q."/>
            <person name="Zhou Y."/>
        </authorList>
    </citation>
    <scope>NUCLEOTIDE SEQUENCE</scope>
    <source>
        <strain evidence="6">CGMCC 1.12919</strain>
    </source>
</reference>
<dbReference type="CDD" id="cd17393">
    <property type="entry name" value="MFS_MosC_like"/>
    <property type="match status" value="1"/>
</dbReference>
<dbReference type="InterPro" id="IPR036259">
    <property type="entry name" value="MFS_trans_sf"/>
</dbReference>